<dbReference type="PANTHER" id="PTHR42877">
    <property type="entry name" value="L-ORNITHINE N(5)-MONOOXYGENASE-RELATED"/>
    <property type="match status" value="1"/>
</dbReference>
<accession>A0A0M9VWF5</accession>
<dbReference type="GO" id="GO:0004499">
    <property type="term" value="F:N,N-dimethylaniline monooxygenase activity"/>
    <property type="evidence" value="ECO:0007669"/>
    <property type="project" value="InterPro"/>
</dbReference>
<dbReference type="GO" id="GO:0050660">
    <property type="term" value="F:flavin adenine dinucleotide binding"/>
    <property type="evidence" value="ECO:0007669"/>
    <property type="project" value="InterPro"/>
</dbReference>
<keyword evidence="5" id="KW-0812">Transmembrane</keyword>
<dbReference type="InterPro" id="IPR020946">
    <property type="entry name" value="Flavin_mOase-like"/>
</dbReference>
<keyword evidence="2" id="KW-0285">Flavoprotein</keyword>
<evidence type="ECO:0000256" key="3">
    <source>
        <dbReference type="ARBA" id="ARBA00022827"/>
    </source>
</evidence>
<dbReference type="SUPFAM" id="SSF51905">
    <property type="entry name" value="FAD/NAD(P)-binding domain"/>
    <property type="match status" value="2"/>
</dbReference>
<keyword evidence="5" id="KW-0472">Membrane</keyword>
<keyword evidence="5" id="KW-1133">Transmembrane helix</keyword>
<protein>
    <submittedName>
        <fullName evidence="6">Putative monooxygenase</fullName>
    </submittedName>
</protein>
<dbReference type="STRING" id="150374.A0A0M9VWF5"/>
<dbReference type="InterPro" id="IPR051209">
    <property type="entry name" value="FAD-bind_Monooxygenase_sf"/>
</dbReference>
<dbReference type="PANTHER" id="PTHR42877:SF10">
    <property type="entry name" value="L-ORNITHINE N(5)-OXYGENASE"/>
    <property type="match status" value="1"/>
</dbReference>
<evidence type="ECO:0000256" key="5">
    <source>
        <dbReference type="SAM" id="Phobius"/>
    </source>
</evidence>
<keyword evidence="3" id="KW-0274">FAD</keyword>
<comment type="caution">
    <text evidence="6">The sequence shown here is derived from an EMBL/GenBank/DDBJ whole genome shotgun (WGS) entry which is preliminary data.</text>
</comment>
<keyword evidence="7" id="KW-1185">Reference proteome</keyword>
<name>A0A0M9VWF5_ESCWE</name>
<dbReference type="EMBL" id="LGSR01000006">
    <property type="protein sequence ID" value="KOS21985.1"/>
    <property type="molecule type" value="Genomic_DNA"/>
</dbReference>
<dbReference type="InterPro" id="IPR036188">
    <property type="entry name" value="FAD/NAD-bd_sf"/>
</dbReference>
<keyword evidence="4" id="KW-0560">Oxidoreductase</keyword>
<dbReference type="GO" id="GO:0050661">
    <property type="term" value="F:NADP binding"/>
    <property type="evidence" value="ECO:0007669"/>
    <property type="project" value="InterPro"/>
</dbReference>
<feature type="transmembrane region" description="Helical" evidence="5">
    <location>
        <begin position="516"/>
        <end position="535"/>
    </location>
</feature>
<dbReference type="Proteomes" id="UP000053831">
    <property type="component" value="Unassembled WGS sequence"/>
</dbReference>
<evidence type="ECO:0000313" key="7">
    <source>
        <dbReference type="Proteomes" id="UP000053831"/>
    </source>
</evidence>
<dbReference type="OrthoDB" id="74360at2759"/>
<gene>
    <name evidence="6" type="ORF">ESCO_001843</name>
</gene>
<evidence type="ECO:0000256" key="2">
    <source>
        <dbReference type="ARBA" id="ARBA00022630"/>
    </source>
</evidence>
<dbReference type="Gene3D" id="3.50.50.60">
    <property type="entry name" value="FAD/NAD(P)-binding domain"/>
    <property type="match status" value="2"/>
</dbReference>
<evidence type="ECO:0000313" key="6">
    <source>
        <dbReference type="EMBL" id="KOS21985.1"/>
    </source>
</evidence>
<sequence>MSKHSEDGVTYSQFACIGSGFSAIALGATLKRWHGITDVRFFERHSDLGGTWFANQYPGCACDVPSVLYSFSFAPNPDWSETLAPADEIRCYLDKVAQEYDLRSKMVFNATVKKCEWIEATHRWRIFVHNGNTDRLVIHESQFLFNGAGVLVHPRKADIPGIESFSGPVFHSSQWRHDVSLKDKNVILIGNGCTASQIFPKIKDKTRHLTQFARSKHWVVPSVELPQWKIIRQIYRWVPGALATARFVMFLALENELRGFFNSASGLSFRESRRKIAEQYMRSEAPKKYHDLLIPDFEIGCKRRIFDSGYLRALCAENVTLTNEKILEVCPDGVRTEDGFTEADVIILATGFETNVVLAGIEVVGRNGLTAVDHWNANGGVGAYNTTVMSGFPNFFLALGPNSVTGNTSTVMAIENGINFALRLVKPVLEGRATSVDVKPEAEIRDIQELQDALQDTVYSTGCGAWYGRTGNGDKPPRNASTYPWWQPQFWYRCLFPAYEDFNYTDYKKETAIGTVFRGLLWTGTFATAFGAMLYGRRNHWDIRQYMQFLGASSRHLITFHK</sequence>
<reference evidence="6 7" key="1">
    <citation type="submission" date="2015-07" db="EMBL/GenBank/DDBJ databases">
        <title>The genome of the fungus Escovopsis weberi, a specialized disease agent of ant agriculture.</title>
        <authorList>
            <person name="de Man T.J."/>
            <person name="Stajich J.E."/>
            <person name="Kubicek C.P."/>
            <person name="Chenthamara K."/>
            <person name="Atanasova L."/>
            <person name="Druzhinina I.S."/>
            <person name="Birnbaum S."/>
            <person name="Barribeau S.M."/>
            <person name="Teiling C."/>
            <person name="Suen G."/>
            <person name="Currie C."/>
            <person name="Gerardo N.M."/>
        </authorList>
    </citation>
    <scope>NUCLEOTIDE SEQUENCE [LARGE SCALE GENOMIC DNA]</scope>
</reference>
<evidence type="ECO:0000256" key="1">
    <source>
        <dbReference type="ARBA" id="ARBA00010139"/>
    </source>
</evidence>
<evidence type="ECO:0000256" key="4">
    <source>
        <dbReference type="ARBA" id="ARBA00023002"/>
    </source>
</evidence>
<organism evidence="6 7">
    <name type="scientific">Escovopsis weberi</name>
    <dbReference type="NCBI Taxonomy" id="150374"/>
    <lineage>
        <taxon>Eukaryota</taxon>
        <taxon>Fungi</taxon>
        <taxon>Dikarya</taxon>
        <taxon>Ascomycota</taxon>
        <taxon>Pezizomycotina</taxon>
        <taxon>Sordariomycetes</taxon>
        <taxon>Hypocreomycetidae</taxon>
        <taxon>Hypocreales</taxon>
        <taxon>Hypocreaceae</taxon>
        <taxon>Escovopsis</taxon>
    </lineage>
</organism>
<keyword evidence="6" id="KW-0503">Monooxygenase</keyword>
<comment type="similarity">
    <text evidence="1">Belongs to the FAD-binding monooxygenase family.</text>
</comment>
<proteinExistence type="inferred from homology"/>
<dbReference type="Pfam" id="PF00743">
    <property type="entry name" value="FMO-like"/>
    <property type="match status" value="1"/>
</dbReference>
<dbReference type="AlphaFoldDB" id="A0A0M9VWF5"/>